<feature type="transmembrane region" description="Helical" evidence="10">
    <location>
        <begin position="289"/>
        <end position="311"/>
    </location>
</feature>
<feature type="domain" description="ABC transporter" evidence="11">
    <location>
        <begin position="1407"/>
        <end position="1645"/>
    </location>
</feature>
<evidence type="ECO:0000256" key="3">
    <source>
        <dbReference type="ARBA" id="ARBA00022448"/>
    </source>
</evidence>
<evidence type="ECO:0000313" key="12">
    <source>
        <dbReference type="EMBL" id="CAL5129176.1"/>
    </source>
</evidence>
<feature type="transmembrane region" description="Helical" evidence="10">
    <location>
        <begin position="1309"/>
        <end position="1327"/>
    </location>
</feature>
<keyword evidence="9 10" id="KW-0472">Membrane</keyword>
<evidence type="ECO:0000256" key="1">
    <source>
        <dbReference type="ARBA" id="ARBA00004141"/>
    </source>
</evidence>
<evidence type="ECO:0000313" key="13">
    <source>
        <dbReference type="Proteomes" id="UP001497525"/>
    </source>
</evidence>
<keyword evidence="5" id="KW-0677">Repeat</keyword>
<dbReference type="PANTHER" id="PTHR19229">
    <property type="entry name" value="ATP-BINDING CASSETTE TRANSPORTER SUBFAMILY A ABCA"/>
    <property type="match status" value="1"/>
</dbReference>
<organism evidence="12 13">
    <name type="scientific">Calicophoron daubneyi</name>
    <name type="common">Rumen fluke</name>
    <name type="synonym">Paramphistomum daubneyi</name>
    <dbReference type="NCBI Taxonomy" id="300641"/>
    <lineage>
        <taxon>Eukaryota</taxon>
        <taxon>Metazoa</taxon>
        <taxon>Spiralia</taxon>
        <taxon>Lophotrochozoa</taxon>
        <taxon>Platyhelminthes</taxon>
        <taxon>Trematoda</taxon>
        <taxon>Digenea</taxon>
        <taxon>Plagiorchiida</taxon>
        <taxon>Pronocephalata</taxon>
        <taxon>Paramphistomoidea</taxon>
        <taxon>Paramphistomidae</taxon>
        <taxon>Calicophoron</taxon>
    </lineage>
</organism>
<dbReference type="CDD" id="cd03263">
    <property type="entry name" value="ABC_subfamily_A"/>
    <property type="match status" value="2"/>
</dbReference>
<dbReference type="Proteomes" id="UP001497525">
    <property type="component" value="Unassembled WGS sequence"/>
</dbReference>
<keyword evidence="4 10" id="KW-0812">Transmembrane</keyword>
<keyword evidence="3" id="KW-0813">Transport</keyword>
<dbReference type="GO" id="GO:0016020">
    <property type="term" value="C:membrane"/>
    <property type="evidence" value="ECO:0007669"/>
    <property type="project" value="UniProtKB-SubCell"/>
</dbReference>
<comment type="subcellular location">
    <subcellularLocation>
        <location evidence="1">Membrane</location>
        <topology evidence="1">Multi-pass membrane protein</topology>
    </subcellularLocation>
</comment>
<evidence type="ECO:0000256" key="9">
    <source>
        <dbReference type="ARBA" id="ARBA00023136"/>
    </source>
</evidence>
<evidence type="ECO:0000256" key="8">
    <source>
        <dbReference type="ARBA" id="ARBA00022989"/>
    </source>
</evidence>
<comment type="caution">
    <text evidence="12">The sequence shown here is derived from an EMBL/GenBank/DDBJ whole genome shotgun (WGS) entry which is preliminary data.</text>
</comment>
<evidence type="ECO:0000256" key="2">
    <source>
        <dbReference type="ARBA" id="ARBA00008869"/>
    </source>
</evidence>
<dbReference type="Pfam" id="PF00005">
    <property type="entry name" value="ABC_tran"/>
    <property type="match status" value="2"/>
</dbReference>
<dbReference type="GO" id="GO:0005319">
    <property type="term" value="F:lipid transporter activity"/>
    <property type="evidence" value="ECO:0007669"/>
    <property type="project" value="TreeGrafter"/>
</dbReference>
<dbReference type="InterPro" id="IPR026082">
    <property type="entry name" value="ABCA"/>
</dbReference>
<dbReference type="InterPro" id="IPR027417">
    <property type="entry name" value="P-loop_NTPase"/>
</dbReference>
<dbReference type="InterPro" id="IPR003593">
    <property type="entry name" value="AAA+_ATPase"/>
</dbReference>
<dbReference type="InterPro" id="IPR013525">
    <property type="entry name" value="ABC2_TM"/>
</dbReference>
<dbReference type="SUPFAM" id="SSF52540">
    <property type="entry name" value="P-loop containing nucleoside triphosphate hydrolases"/>
    <property type="match status" value="2"/>
</dbReference>
<evidence type="ECO:0000256" key="6">
    <source>
        <dbReference type="ARBA" id="ARBA00022741"/>
    </source>
</evidence>
<evidence type="ECO:0000256" key="7">
    <source>
        <dbReference type="ARBA" id="ARBA00022840"/>
    </source>
</evidence>
<evidence type="ECO:0000256" key="4">
    <source>
        <dbReference type="ARBA" id="ARBA00022692"/>
    </source>
</evidence>
<keyword evidence="7" id="KW-0067">ATP-binding</keyword>
<comment type="similarity">
    <text evidence="2">Belongs to the ABC transporter superfamily. ABCA family.</text>
</comment>
<dbReference type="FunFam" id="3.40.50.300:FF:000335">
    <property type="entry name" value="ATP binding cassette subfamily A member 5"/>
    <property type="match status" value="2"/>
</dbReference>
<name>A0AAV2SYJ7_CALDB</name>
<feature type="transmembrane region" description="Helical" evidence="10">
    <location>
        <begin position="918"/>
        <end position="938"/>
    </location>
</feature>
<feature type="transmembrane region" description="Helical" evidence="10">
    <location>
        <begin position="1194"/>
        <end position="1214"/>
    </location>
</feature>
<feature type="domain" description="ABC transporter" evidence="11">
    <location>
        <begin position="512"/>
        <end position="751"/>
    </location>
</feature>
<proteinExistence type="inferred from homology"/>
<evidence type="ECO:0000259" key="11">
    <source>
        <dbReference type="PROSITE" id="PS50893"/>
    </source>
</evidence>
<evidence type="ECO:0000256" key="10">
    <source>
        <dbReference type="SAM" id="Phobius"/>
    </source>
</evidence>
<dbReference type="GO" id="GO:0140359">
    <property type="term" value="F:ABC-type transporter activity"/>
    <property type="evidence" value="ECO:0007669"/>
    <property type="project" value="InterPro"/>
</dbReference>
<dbReference type="Gene3D" id="3.40.50.300">
    <property type="entry name" value="P-loop containing nucleotide triphosphate hydrolases"/>
    <property type="match status" value="2"/>
</dbReference>
<dbReference type="EMBL" id="CAXLJL010000001">
    <property type="protein sequence ID" value="CAL5129176.1"/>
    <property type="molecule type" value="Genomic_DNA"/>
</dbReference>
<gene>
    <name evidence="12" type="ORF">CDAUBV1_LOCUS45</name>
</gene>
<feature type="transmembrane region" description="Helical" evidence="10">
    <location>
        <begin position="360"/>
        <end position="379"/>
    </location>
</feature>
<keyword evidence="6" id="KW-0547">Nucleotide-binding</keyword>
<dbReference type="PROSITE" id="PS50893">
    <property type="entry name" value="ABC_TRANSPORTER_2"/>
    <property type="match status" value="2"/>
</dbReference>
<feature type="transmembrane region" description="Helical" evidence="10">
    <location>
        <begin position="1248"/>
        <end position="1268"/>
    </location>
</feature>
<evidence type="ECO:0000256" key="5">
    <source>
        <dbReference type="ARBA" id="ARBA00022737"/>
    </source>
</evidence>
<feature type="transmembrane region" description="Helical" evidence="10">
    <location>
        <begin position="1150"/>
        <end position="1174"/>
    </location>
</feature>
<dbReference type="Pfam" id="PF12698">
    <property type="entry name" value="ABC2_membrane_3"/>
    <property type="match status" value="1"/>
</dbReference>
<reference evidence="12" key="1">
    <citation type="submission" date="2024-06" db="EMBL/GenBank/DDBJ databases">
        <authorList>
            <person name="Liu X."/>
            <person name="Lenzi L."/>
            <person name="Haldenby T S."/>
            <person name="Uol C."/>
        </authorList>
    </citation>
    <scope>NUCLEOTIDE SEQUENCE</scope>
</reference>
<feature type="transmembrane region" description="Helical" evidence="10">
    <location>
        <begin position="242"/>
        <end position="268"/>
    </location>
</feature>
<sequence>MAMSVGALESYKRHNLRALALRSTGDSVRAVESLNTGIFLIFNQTFEIMRRVLLVHFIRGPTILFPVKEKFPDMEDNWLIGYEFLEEDKELIKKLEGVAHRLLNYMVRGSKSDSSAHWCGKIEDCARIVYQGIDPTRSSVLYPTNTYYLFLVRRLSKSKEAGGEDIFGYNSVAPFGTFHSPEVAIELYLPMKAKVDEFFMKEHTPKGKQPIKTRLKMGVTAIEREPLLESIIKQGKEKTGKVFLITVMAIHQYLASACLIVCVGSIMVSDKETGFRSLMSLMGMRRVSYMTAHFIVAEGLVVIIALIGTLIHVTVAEQLTDKKLSAFDYVYIFLSNIVNTWHQCGLALAMCSFSRSTRAVMFPLLALFASSVVVELLMVKEMIEKLQKNEFSSPLDDHGYIFPSFAYSSIHAQILTGKTFTLKDERIGFYFGMQILIAVCCIILGVYLDCVIESGTGHKFSFDFPIVFLRMICNRLCGKKVPERRSSMLKRRHVVSTVHRMVEEAKQEFTRVWMKQVTKVYTRWRGIKKSYFRAVSKVDLCLQKGEITAILGHNGAGKTTIFNILTGLSPATSGYIRIFGQNPLDAWDAIRLRRITGVCTQFDVLDEKMTAFEHMRLMGAIKGLGRTGIALDTAKLFSKLELDFYIDTATHIMPGGDKRKLSVAMALIGGPRLILLDEPTSGVDPLSRRCIWRALRDFRPNRVIVLITHYMDEADVLADRKAIMIGGKLICYGTSKFLKDNYYPGYLLHVTCMKMSRTEARVQKYLTQLEGVTFLRAFNEQMTFFVEQDAVDSVSRRLFSPSGQEELQICCVTSLGFAVTTLEEIFLKLDEQPYEDEADKASEASQKPVPGTVKSWLLKGLLTVRSMLEGYSPTAMMSRDEDLLPAHPRSEFRIGFRQFVLFLRVLLGLLVLPTPVHILLRTLLPVFGVAASAVIYYLEKSNRIRLEKYEFVNRVGITSVRQHISIAKTQSKSIDDSVYREDLQCIRTQLGPLEPYITEIKFDGSTKYSVDLGKSNPVFKRYGSTRIDINKWNKDEIDVTVILGTHDHDLTHQIMLHHFLASNCIHKRNLIKQGKMKNGSATVHWIGDLASWESMWPEVHPQLQLGTACISMMACGIFNCILNPLIAGDIVRDKELMVVAQLELYGMRHWAYWGAHFCTHIFQYLLLACFTTIIMFPFPKHILRSWQSIILHNWISFLSAVDNICMIYVCCLFFKRVSGAVVLFGSTILIAVFVYITVFFIPLSMLEAAYGAILFIFPFTDPYLALMLTDFRIRVEKVFLFGDTDAEYVPSLWRQLWYSHSRISQIIHLTRILILGLFFIGANFYLFHVKRKKEDDKYRKMINRISSADEINFEQLPTGVRKSARNVVAYVRRKSSGMETDDDTVAFVYNLRKTYFLGSLSIFSRFFQSCSTNKKVRATNSHVAIADTSFLVKSGEIFGVLGPSGAGKSTLLDCLATKLQSDFGQVGIVSNHTNKLISSHAAAKCGAIGYCPQHNPIWPQLTVREHLVVYSVMRDVNEDMIGYHVTKLIRQVNLQSYTNTYAGALSGGCKRRLSMAISMVGDPSLIIMDEPSCGVDPRSRRNLWKTLLNCARATDRGCVISTHFIDEGESLCDQLAILVDGCTLAIGTPYKLKRSCGQGFYVEIKITRDYSLMPDEADFAAQHSVEKFIHEIEGLFPVAHVVDHFEERVSFRFPTEDFEQFRIVFIYLLTAHRGGVIEDFTVCSPTLEQVYFDLAKSQLHSP</sequence>
<dbReference type="InterPro" id="IPR003439">
    <property type="entry name" value="ABC_transporter-like_ATP-bd"/>
</dbReference>
<keyword evidence="8 10" id="KW-1133">Transmembrane helix</keyword>
<feature type="transmembrane region" description="Helical" evidence="10">
    <location>
        <begin position="427"/>
        <end position="448"/>
    </location>
</feature>
<dbReference type="PANTHER" id="PTHR19229:SF36">
    <property type="entry name" value="ATP-BINDING CASSETTE SUB-FAMILY A MEMBER 2"/>
    <property type="match status" value="1"/>
</dbReference>
<dbReference type="SMART" id="SM00382">
    <property type="entry name" value="AAA"/>
    <property type="match status" value="2"/>
</dbReference>
<feature type="transmembrane region" description="Helical" evidence="10">
    <location>
        <begin position="1221"/>
        <end position="1242"/>
    </location>
</feature>
<dbReference type="GO" id="GO:0005524">
    <property type="term" value="F:ATP binding"/>
    <property type="evidence" value="ECO:0007669"/>
    <property type="project" value="UniProtKB-KW"/>
</dbReference>
<dbReference type="GO" id="GO:0016887">
    <property type="term" value="F:ATP hydrolysis activity"/>
    <property type="evidence" value="ECO:0007669"/>
    <property type="project" value="InterPro"/>
</dbReference>
<protein>
    <recommendedName>
        <fullName evidence="11">ABC transporter domain-containing protein</fullName>
    </recommendedName>
</protein>
<accession>A0AAV2SYJ7</accession>